<comment type="similarity">
    <text evidence="2">Belongs to the peptidase M67C family.</text>
</comment>
<dbReference type="KEGG" id="slb:AWJ20_4208"/>
<feature type="compositionally biased region" description="Basic and acidic residues" evidence="14">
    <location>
        <begin position="46"/>
        <end position="57"/>
    </location>
</feature>
<feature type="compositionally biased region" description="Low complexity" evidence="14">
    <location>
        <begin position="172"/>
        <end position="195"/>
    </location>
</feature>
<dbReference type="GO" id="GO:0016020">
    <property type="term" value="C:membrane"/>
    <property type="evidence" value="ECO:0007669"/>
    <property type="project" value="TreeGrafter"/>
</dbReference>
<dbReference type="CDD" id="cd08066">
    <property type="entry name" value="MPN_AMSH_like"/>
    <property type="match status" value="1"/>
</dbReference>
<feature type="region of interest" description="Disordered" evidence="14">
    <location>
        <begin position="106"/>
        <end position="212"/>
    </location>
</feature>
<evidence type="ECO:0000313" key="17">
    <source>
        <dbReference type="Proteomes" id="UP000189580"/>
    </source>
</evidence>
<dbReference type="GO" id="GO:0061578">
    <property type="term" value="F:K63-linked deubiquitinase activity"/>
    <property type="evidence" value="ECO:0007669"/>
    <property type="project" value="InterPro"/>
</dbReference>
<evidence type="ECO:0000256" key="10">
    <source>
        <dbReference type="ARBA" id="ARBA00023049"/>
    </source>
</evidence>
<dbReference type="FunFam" id="3.40.140.10:FF:000033">
    <property type="entry name" value="AMSH-like protease sst2"/>
    <property type="match status" value="1"/>
</dbReference>
<comment type="cofactor">
    <cofactor evidence="1">
        <name>Zn(2+)</name>
        <dbReference type="ChEBI" id="CHEBI:29105"/>
    </cofactor>
</comment>
<dbReference type="GO" id="GO:0006508">
    <property type="term" value="P:proteolysis"/>
    <property type="evidence" value="ECO:0007669"/>
    <property type="project" value="UniProtKB-KW"/>
</dbReference>
<dbReference type="GO" id="GO:0070536">
    <property type="term" value="P:protein K63-linked deubiquitination"/>
    <property type="evidence" value="ECO:0007669"/>
    <property type="project" value="InterPro"/>
</dbReference>
<feature type="compositionally biased region" description="Low complexity" evidence="14">
    <location>
        <begin position="137"/>
        <end position="158"/>
    </location>
</feature>
<evidence type="ECO:0000256" key="13">
    <source>
        <dbReference type="ARBA" id="ARBA00039609"/>
    </source>
</evidence>
<name>A0A167C9K1_9ASCO</name>
<feature type="compositionally biased region" description="Polar residues" evidence="14">
    <location>
        <begin position="114"/>
        <end position="128"/>
    </location>
</feature>
<dbReference type="InterPro" id="IPR044098">
    <property type="entry name" value="STAMBP/STALP-like_MPN"/>
</dbReference>
<keyword evidence="7" id="KW-0833">Ubl conjugation pathway</keyword>
<evidence type="ECO:0000256" key="8">
    <source>
        <dbReference type="ARBA" id="ARBA00022801"/>
    </source>
</evidence>
<evidence type="ECO:0000256" key="2">
    <source>
        <dbReference type="ARBA" id="ARBA00010981"/>
    </source>
</evidence>
<sequence>MRSFYDRDVPFALDRLEEIRNGIEKQVEAYEKVQKEQKRLERARVKAQLKEKEDAKKKALSAASSIQRSHFGTDSRSTTGPSTRSSAPDDDDRSYLETLASLRRLKVQNERGDSTASDRIGSWSTVSYPTIPDRTVSLSHSSTPSGSSTPLSIPGAFPGSPPPVPPKDYNATSVSSSTISSNTKGTSTASSTVAAPPSIEHKNRYSTEGGTGLRTTFLPRGLKDTFLQIAKKNTMRNLETCGILCGKLNRNAFFINYLVIPEQESTSDTCSTTNEESLFEFIDENELFVLGWIHTHPTQTCFMSSIDLHTQNSYQIMLPEAVAIVCAPSQQPSFGVFRLTDPPGIDIIKKCRQSSTFHPHREPDLYKTAYDPGHLLIRDDLPFKTKDLRQL</sequence>
<organism evidence="16 17">
    <name type="scientific">Sugiyamaella lignohabitans</name>
    <dbReference type="NCBI Taxonomy" id="796027"/>
    <lineage>
        <taxon>Eukaryota</taxon>
        <taxon>Fungi</taxon>
        <taxon>Dikarya</taxon>
        <taxon>Ascomycota</taxon>
        <taxon>Saccharomycotina</taxon>
        <taxon>Dipodascomycetes</taxon>
        <taxon>Dipodascales</taxon>
        <taxon>Trichomonascaceae</taxon>
        <taxon>Sugiyamaella</taxon>
    </lineage>
</organism>
<dbReference type="PANTHER" id="PTHR12947">
    <property type="entry name" value="AMSH-LIKE PROTEASE"/>
    <property type="match status" value="1"/>
</dbReference>
<gene>
    <name evidence="16" type="ORF">AWJ20_4208</name>
</gene>
<dbReference type="PROSITE" id="PS50249">
    <property type="entry name" value="MPN"/>
    <property type="match status" value="1"/>
</dbReference>
<evidence type="ECO:0000256" key="11">
    <source>
        <dbReference type="ARBA" id="ARBA00037208"/>
    </source>
</evidence>
<keyword evidence="8" id="KW-0378">Hydrolase</keyword>
<dbReference type="GO" id="GO:0004869">
    <property type="term" value="F:cysteine-type endopeptidase inhibitor activity"/>
    <property type="evidence" value="ECO:0007669"/>
    <property type="project" value="UniProtKB-KW"/>
</dbReference>
<protein>
    <recommendedName>
        <fullName evidence="13">Regulator of free ubiquitin chains 1</fullName>
    </recommendedName>
</protein>
<dbReference type="SMART" id="SM00232">
    <property type="entry name" value="JAB_MPN"/>
    <property type="match status" value="1"/>
</dbReference>
<keyword evidence="4" id="KW-0646">Protease inhibitor</keyword>
<dbReference type="RefSeq" id="XP_018733876.1">
    <property type="nucleotide sequence ID" value="XM_018881270.1"/>
</dbReference>
<feature type="region of interest" description="Disordered" evidence="14">
    <location>
        <begin position="46"/>
        <end position="94"/>
    </location>
</feature>
<evidence type="ECO:0000256" key="6">
    <source>
        <dbReference type="ARBA" id="ARBA00022723"/>
    </source>
</evidence>
<dbReference type="InterPro" id="IPR000555">
    <property type="entry name" value="JAMM/MPN+_dom"/>
</dbReference>
<evidence type="ECO:0000256" key="7">
    <source>
        <dbReference type="ARBA" id="ARBA00022786"/>
    </source>
</evidence>
<feature type="domain" description="MPN" evidence="15">
    <location>
        <begin position="215"/>
        <end position="345"/>
    </location>
</feature>
<dbReference type="InterPro" id="IPR037518">
    <property type="entry name" value="MPN"/>
</dbReference>
<evidence type="ECO:0000256" key="3">
    <source>
        <dbReference type="ARBA" id="ARBA00022670"/>
    </source>
</evidence>
<dbReference type="Proteomes" id="UP000189580">
    <property type="component" value="Chromosome c"/>
</dbReference>
<evidence type="ECO:0000256" key="9">
    <source>
        <dbReference type="ARBA" id="ARBA00022833"/>
    </source>
</evidence>
<keyword evidence="3" id="KW-0645">Protease</keyword>
<dbReference type="GeneID" id="30036315"/>
<keyword evidence="10" id="KW-0482">Metalloprotease</keyword>
<dbReference type="SUPFAM" id="SSF102712">
    <property type="entry name" value="JAB1/MPN domain"/>
    <property type="match status" value="1"/>
</dbReference>
<evidence type="ECO:0000259" key="15">
    <source>
        <dbReference type="PROSITE" id="PS50249"/>
    </source>
</evidence>
<evidence type="ECO:0000256" key="4">
    <source>
        <dbReference type="ARBA" id="ARBA00022690"/>
    </source>
</evidence>
<evidence type="ECO:0000256" key="14">
    <source>
        <dbReference type="SAM" id="MobiDB-lite"/>
    </source>
</evidence>
<evidence type="ECO:0000256" key="12">
    <source>
        <dbReference type="ARBA" id="ARBA00038426"/>
    </source>
</evidence>
<dbReference type="EMBL" id="CP014500">
    <property type="protein sequence ID" value="ANB11399.1"/>
    <property type="molecule type" value="Genomic_DNA"/>
</dbReference>
<keyword evidence="17" id="KW-1185">Reference proteome</keyword>
<accession>A0A167C9K1</accession>
<comment type="function">
    <text evidence="11">Inhibitor of the DOA4 deubiquitinase involved in the regulation of protein degradation by the proteasome and maintenance of a normal level of free ubiquitin.</text>
</comment>
<evidence type="ECO:0000256" key="5">
    <source>
        <dbReference type="ARBA" id="ARBA00022704"/>
    </source>
</evidence>
<evidence type="ECO:0000256" key="1">
    <source>
        <dbReference type="ARBA" id="ARBA00001947"/>
    </source>
</evidence>
<comment type="similarity">
    <text evidence="12">Belongs to the RFU1 family.</text>
</comment>
<dbReference type="Gene3D" id="3.40.140.10">
    <property type="entry name" value="Cytidine Deaminase, domain 2"/>
    <property type="match status" value="1"/>
</dbReference>
<dbReference type="GO" id="GO:0005768">
    <property type="term" value="C:endosome"/>
    <property type="evidence" value="ECO:0007669"/>
    <property type="project" value="TreeGrafter"/>
</dbReference>
<keyword evidence="6" id="KW-0479">Metal-binding</keyword>
<dbReference type="GO" id="GO:0046872">
    <property type="term" value="F:metal ion binding"/>
    <property type="evidence" value="ECO:0007669"/>
    <property type="project" value="UniProtKB-KW"/>
</dbReference>
<keyword evidence="9" id="KW-0862">Zinc</keyword>
<dbReference type="Pfam" id="PF01398">
    <property type="entry name" value="JAB"/>
    <property type="match status" value="1"/>
</dbReference>
<reference evidence="16 17" key="1">
    <citation type="submission" date="2016-02" db="EMBL/GenBank/DDBJ databases">
        <title>Complete genome sequence and transcriptome regulation of the pentose utilising yeast Sugiyamaella lignohabitans.</title>
        <authorList>
            <person name="Bellasio M."/>
            <person name="Peymann A."/>
            <person name="Valli M."/>
            <person name="Sipitzky M."/>
            <person name="Graf A."/>
            <person name="Sauer M."/>
            <person name="Marx H."/>
            <person name="Mattanovich D."/>
        </authorList>
    </citation>
    <scope>NUCLEOTIDE SEQUENCE [LARGE SCALE GENOMIC DNA]</scope>
    <source>
        <strain evidence="16 17">CBS 10342</strain>
    </source>
</reference>
<dbReference type="AlphaFoldDB" id="A0A167C9K1"/>
<feature type="compositionally biased region" description="Low complexity" evidence="14">
    <location>
        <begin position="72"/>
        <end position="86"/>
    </location>
</feature>
<evidence type="ECO:0000313" key="16">
    <source>
        <dbReference type="EMBL" id="ANB11399.1"/>
    </source>
</evidence>
<dbReference type="GO" id="GO:0140492">
    <property type="term" value="F:metal-dependent deubiquitinase activity"/>
    <property type="evidence" value="ECO:0007669"/>
    <property type="project" value="InterPro"/>
</dbReference>
<keyword evidence="5" id="KW-0789">Thiol protease inhibitor</keyword>
<dbReference type="PANTHER" id="PTHR12947:SF13">
    <property type="entry name" value="FI19924P1"/>
    <property type="match status" value="1"/>
</dbReference>
<dbReference type="OrthoDB" id="3640at2759"/>
<proteinExistence type="inferred from homology"/>